<reference evidence="9" key="1">
    <citation type="journal article" date="2021" name="PeerJ">
        <title>Extensive microbial diversity within the chicken gut microbiome revealed by metagenomics and culture.</title>
        <authorList>
            <person name="Gilroy R."/>
            <person name="Ravi A."/>
            <person name="Getino M."/>
            <person name="Pursley I."/>
            <person name="Horton D.L."/>
            <person name="Alikhan N.F."/>
            <person name="Baker D."/>
            <person name="Gharbi K."/>
            <person name="Hall N."/>
            <person name="Watson M."/>
            <person name="Adriaenssens E.M."/>
            <person name="Foster-Nyarko E."/>
            <person name="Jarju S."/>
            <person name="Secka A."/>
            <person name="Antonio M."/>
            <person name="Oren A."/>
            <person name="Chaudhuri R.R."/>
            <person name="La Ragione R."/>
            <person name="Hildebrand F."/>
            <person name="Pallen M.J."/>
        </authorList>
    </citation>
    <scope>NUCLEOTIDE SEQUENCE</scope>
    <source>
        <strain evidence="9">ChiW7-2402</strain>
    </source>
</reference>
<comment type="catalytic activity">
    <reaction evidence="1 5">
        <text>Hydrolysis of terminal, non-reducing alpha-D-galactose residues in alpha-D-galactosides, including galactose oligosaccharides, galactomannans and galactolipids.</text>
        <dbReference type="EC" id="3.2.1.22"/>
    </reaction>
</comment>
<dbReference type="EMBL" id="DXBB01000079">
    <property type="protein sequence ID" value="HIZ73105.1"/>
    <property type="molecule type" value="Genomic_DNA"/>
</dbReference>
<organism evidence="9 10">
    <name type="scientific">Candidatus Gallimonas intestinavium</name>
    <dbReference type="NCBI Taxonomy" id="2838603"/>
    <lineage>
        <taxon>Bacteria</taxon>
        <taxon>Bacillati</taxon>
        <taxon>Bacillota</taxon>
        <taxon>Clostridia</taxon>
        <taxon>Candidatus Gallimonas</taxon>
    </lineage>
</organism>
<dbReference type="InterPro" id="IPR017853">
    <property type="entry name" value="GH"/>
</dbReference>
<dbReference type="InterPro" id="IPR050985">
    <property type="entry name" value="Alpha-glycosidase_related"/>
</dbReference>
<feature type="binding site" evidence="7">
    <location>
        <begin position="449"/>
        <end position="453"/>
    </location>
    <ligand>
        <name>substrate</name>
    </ligand>
</feature>
<dbReference type="InterPro" id="IPR013780">
    <property type="entry name" value="Glyco_hydro_b"/>
</dbReference>
<dbReference type="SUPFAM" id="SSF51445">
    <property type="entry name" value="(Trans)glycosidases"/>
    <property type="match status" value="1"/>
</dbReference>
<comment type="caution">
    <text evidence="9">The sequence shown here is derived from an EMBL/GenBank/DDBJ whole genome shotgun (WGS) entry which is preliminary data.</text>
</comment>
<evidence type="ECO:0000256" key="5">
    <source>
        <dbReference type="PIRNR" id="PIRNR005536"/>
    </source>
</evidence>
<proteinExistence type="inferred from homology"/>
<feature type="binding site" evidence="7">
    <location>
        <position position="180"/>
    </location>
    <ligand>
        <name>substrate</name>
    </ligand>
</feature>
<evidence type="ECO:0000259" key="8">
    <source>
        <dbReference type="Pfam" id="PF16875"/>
    </source>
</evidence>
<evidence type="ECO:0000256" key="7">
    <source>
        <dbReference type="PIRSR" id="PIRSR005536-2"/>
    </source>
</evidence>
<dbReference type="PANTHER" id="PTHR43053">
    <property type="entry name" value="GLYCOSIDASE FAMILY 31"/>
    <property type="match status" value="1"/>
</dbReference>
<feature type="binding site" evidence="7">
    <location>
        <position position="495"/>
    </location>
    <ligand>
        <name>substrate</name>
    </ligand>
</feature>
<evidence type="ECO:0000256" key="6">
    <source>
        <dbReference type="PIRSR" id="PIRSR005536-1"/>
    </source>
</evidence>
<accession>A0A9D2G6M3</accession>
<feature type="domain" description="Glycosyl hydrolase family 36 N-terminal" evidence="8">
    <location>
        <begin position="28"/>
        <end position="260"/>
    </location>
</feature>
<dbReference type="FunFam" id="3.20.20.70:FF:000118">
    <property type="entry name" value="Alpha-galactosidase"/>
    <property type="match status" value="1"/>
</dbReference>
<feature type="binding site" evidence="7">
    <location>
        <position position="416"/>
    </location>
    <ligand>
        <name>substrate</name>
    </ligand>
</feature>
<protein>
    <recommendedName>
        <fullName evidence="2 5">Alpha-galactosidase</fullName>
        <ecNumber evidence="2 5">3.2.1.22</ecNumber>
    </recommendedName>
</protein>
<dbReference type="Gene3D" id="2.60.40.1180">
    <property type="entry name" value="Golgi alpha-mannosidase II"/>
    <property type="match status" value="1"/>
</dbReference>
<dbReference type="Gene3D" id="2.70.98.60">
    <property type="entry name" value="alpha-galactosidase from lactobacil brevis"/>
    <property type="match status" value="1"/>
</dbReference>
<dbReference type="AlphaFoldDB" id="A0A9D2G6M3"/>
<keyword evidence="4 5" id="KW-0326">Glycosidase</keyword>
<dbReference type="CDD" id="cd14791">
    <property type="entry name" value="GH36"/>
    <property type="match status" value="1"/>
</dbReference>
<evidence type="ECO:0000256" key="3">
    <source>
        <dbReference type="ARBA" id="ARBA00022801"/>
    </source>
</evidence>
<evidence type="ECO:0000313" key="10">
    <source>
        <dbReference type="Proteomes" id="UP000824102"/>
    </source>
</evidence>
<dbReference type="InterPro" id="IPR013785">
    <property type="entry name" value="Aldolase_TIM"/>
</dbReference>
<dbReference type="InterPro" id="IPR031704">
    <property type="entry name" value="Glyco_hydro_36_N"/>
</dbReference>
<comment type="similarity">
    <text evidence="5">Belongs to the glycosyl hydrolase.</text>
</comment>
<dbReference type="Pfam" id="PF02065">
    <property type="entry name" value="Melibiase"/>
    <property type="match status" value="1"/>
</dbReference>
<keyword evidence="3 5" id="KW-0378">Hydrolase</keyword>
<evidence type="ECO:0000313" key="9">
    <source>
        <dbReference type="EMBL" id="HIZ73105.1"/>
    </source>
</evidence>
<dbReference type="Pfam" id="PF16875">
    <property type="entry name" value="Glyco_hydro_36N"/>
    <property type="match status" value="1"/>
</dbReference>
<dbReference type="GO" id="GO:0004557">
    <property type="term" value="F:alpha-galactosidase activity"/>
    <property type="evidence" value="ECO:0007669"/>
    <property type="project" value="UniProtKB-UniRule"/>
</dbReference>
<evidence type="ECO:0000256" key="2">
    <source>
        <dbReference type="ARBA" id="ARBA00012755"/>
    </source>
</evidence>
<feature type="active site" description="Proton donor" evidence="6">
    <location>
        <position position="517"/>
    </location>
</feature>
<dbReference type="Gene3D" id="3.20.20.70">
    <property type="entry name" value="Aldolase class I"/>
    <property type="match status" value="1"/>
</dbReference>
<dbReference type="EC" id="3.2.1.22" evidence="2 5"/>
<evidence type="ECO:0000256" key="4">
    <source>
        <dbReference type="ARBA" id="ARBA00023295"/>
    </source>
</evidence>
<reference evidence="9" key="2">
    <citation type="submission" date="2021-04" db="EMBL/GenBank/DDBJ databases">
        <authorList>
            <person name="Gilroy R."/>
        </authorList>
    </citation>
    <scope>NUCLEOTIDE SEQUENCE</scope>
    <source>
        <strain evidence="9">ChiW7-2402</strain>
    </source>
</reference>
<dbReference type="InterPro" id="IPR002252">
    <property type="entry name" value="Glyco_hydro_36"/>
</dbReference>
<gene>
    <name evidence="9" type="ORF">H9964_05960</name>
</gene>
<dbReference type="PRINTS" id="PR00743">
    <property type="entry name" value="GLHYDRLASE36"/>
</dbReference>
<feature type="binding site" evidence="7">
    <location>
        <position position="517"/>
    </location>
    <ligand>
        <name>substrate</name>
    </ligand>
</feature>
<dbReference type="PANTHER" id="PTHR43053:SF3">
    <property type="entry name" value="ALPHA-GALACTOSIDASE C-RELATED"/>
    <property type="match status" value="1"/>
</dbReference>
<dbReference type="GO" id="GO:0016052">
    <property type="term" value="P:carbohydrate catabolic process"/>
    <property type="evidence" value="ECO:0007669"/>
    <property type="project" value="InterPro"/>
</dbReference>
<evidence type="ECO:0000256" key="1">
    <source>
        <dbReference type="ARBA" id="ARBA00001255"/>
    </source>
</evidence>
<dbReference type="Proteomes" id="UP000824102">
    <property type="component" value="Unassembled WGS sequence"/>
</dbReference>
<sequence length="711" mass="78798">MITQRDNLFLLSTAHTSLLLRAWQRRVDLLYLGKKLTGAWENASLLAPEGDGSGQEKPCTLFSPWGGIDFREPSLLLRAEDGSASADFVLRSAEISPRTPVDGLPVSYGEEECVRIAYEEKRLGLLLVFELTAYEDSDTYSCIPYLCNEGASSVTIERFASLQLEFWGKDFSFTTFDGDWGCERQKHTRPLNGGKCENASFTGASSPFRTPFTLLTRPGMAVGVNLVYSGNHRTVAESDDMGRTRLLAGINPFSFAWKLEGGETFFAPEAVFSFGHSEREVGLRMRTFVQEHIIRGVWKKKPRPVLVNNWEGTYFSFTRERILNIARAAKEAGAELFVLDDGWFGRRDDDTSSLGDWFDYKEKTGGIASLADEVRALGLSFGIWMEPEMVSEQSELFKAHPEWAMKIPGRDPVRMRHQLVLDLTSPAVQDYLVESVSSVLTLTKAAYLKWDYNRHMTDCFGHAAGGEYYHRYMLGLYSVMARLNAAFPDVLFEGCASGGARFDLGILCYMPQIWTSDNTDARERIAIQSGTAASYPQSTMGSHVSVSPNHQTGNASALSARFAVAAGGVLGYECDLSALSEGERAAIKDQIVFYKTYREVMQFGTYYALGDARGEWAGYCMISPDKTLAVAAVAILQKRTGVMNFRASFKGLEDGALYRVSVREGAGIREVAKATGAMLTGGSVRLDGIFDETDARSANSIFTRMFVFEKI</sequence>
<dbReference type="PIRSF" id="PIRSF005536">
    <property type="entry name" value="Agal"/>
    <property type="match status" value="1"/>
</dbReference>
<name>A0A9D2G6M3_9FIRM</name>
<dbReference type="InterPro" id="IPR038417">
    <property type="entry name" value="Alpga-gal_N_sf"/>
</dbReference>
<feature type="active site" description="Nucleophile" evidence="6">
    <location>
        <position position="451"/>
    </location>
</feature>
<feature type="binding site" evidence="7">
    <location>
        <begin position="340"/>
        <end position="341"/>
    </location>
    <ligand>
        <name>substrate</name>
    </ligand>
</feature>